<proteinExistence type="predicted"/>
<accession>A0A6G9AT68</accession>
<dbReference type="EMBL" id="CP050063">
    <property type="protein sequence ID" value="QIP15682.1"/>
    <property type="molecule type" value="Genomic_DNA"/>
</dbReference>
<evidence type="ECO:0000313" key="3">
    <source>
        <dbReference type="Proteomes" id="UP000501802"/>
    </source>
</evidence>
<keyword evidence="3" id="KW-1185">Reference proteome</keyword>
<evidence type="ECO:0008006" key="4">
    <source>
        <dbReference type="Google" id="ProtNLM"/>
    </source>
</evidence>
<organism evidence="2 3">
    <name type="scientific">Spirosoma aureum</name>
    <dbReference type="NCBI Taxonomy" id="2692134"/>
    <lineage>
        <taxon>Bacteria</taxon>
        <taxon>Pseudomonadati</taxon>
        <taxon>Bacteroidota</taxon>
        <taxon>Cytophagia</taxon>
        <taxon>Cytophagales</taxon>
        <taxon>Cytophagaceae</taxon>
        <taxon>Spirosoma</taxon>
    </lineage>
</organism>
<evidence type="ECO:0000313" key="2">
    <source>
        <dbReference type="EMBL" id="QIP15682.1"/>
    </source>
</evidence>
<evidence type="ECO:0000256" key="1">
    <source>
        <dbReference type="SAM" id="Phobius"/>
    </source>
</evidence>
<name>A0A6G9AT68_9BACT</name>
<dbReference type="Proteomes" id="UP000501802">
    <property type="component" value="Chromosome"/>
</dbReference>
<dbReference type="PROSITE" id="PS51257">
    <property type="entry name" value="PROKAR_LIPOPROTEIN"/>
    <property type="match status" value="1"/>
</dbReference>
<protein>
    <recommendedName>
        <fullName evidence="4">Toxin-antitoxin system YwqK family antitoxin</fullName>
    </recommendedName>
</protein>
<gene>
    <name evidence="2" type="ORF">G8759_25140</name>
</gene>
<keyword evidence="1" id="KW-1133">Transmembrane helix</keyword>
<dbReference type="Gene3D" id="3.90.930.1">
    <property type="match status" value="1"/>
</dbReference>
<reference evidence="2 3" key="1">
    <citation type="submission" date="2020-03" db="EMBL/GenBank/DDBJ databases">
        <authorList>
            <person name="Kim M.K."/>
        </authorList>
    </citation>
    <scope>NUCLEOTIDE SEQUENCE [LARGE SCALE GENOMIC DNA]</scope>
    <source>
        <strain evidence="2 3">BT328</strain>
    </source>
</reference>
<dbReference type="AlphaFoldDB" id="A0A6G9AT68"/>
<keyword evidence="1" id="KW-0472">Membrane</keyword>
<dbReference type="RefSeq" id="WP_167214379.1">
    <property type="nucleotide sequence ID" value="NZ_CP050063.1"/>
</dbReference>
<dbReference type="KEGG" id="spib:G8759_25140"/>
<keyword evidence="1" id="KW-0812">Transmembrane</keyword>
<feature type="transmembrane region" description="Helical" evidence="1">
    <location>
        <begin position="12"/>
        <end position="31"/>
    </location>
</feature>
<dbReference type="SUPFAM" id="SSF82185">
    <property type="entry name" value="Histone H3 K4-specific methyltransferase SET7/9 N-terminal domain"/>
    <property type="match status" value="1"/>
</dbReference>
<sequence>MPINDSRYCINAAKGIPAFVVLLICWFSTLFSCKDSAYSHIDYFKDGSIKTTCKTIEDSIVLITDYYQNHTIKNVRTAVNGQLKGISQSFNEQGVMIAKTTWLHDKQHGQSLYYYPNGRLKQRVNFMYGLRCGEYKEYYNSTGNQVRFLVNYLVIGKKEYPNEYFEYDRAGKLINQSPLVKAAYKTNYSDCTAHLTLQLITPDFPEMTVLIGNYDAFFNLNDSTSLHTYSTTRLLNNVAIKLPVVNDTIIRGVIVNYKQLKSDRKPLTKMMGKDLYWSLAIKGCQRLNSHLTSID</sequence>